<dbReference type="InterPro" id="IPR051199">
    <property type="entry name" value="LPS_LOS_Heptosyltrfase"/>
</dbReference>
<dbReference type="PANTHER" id="PTHR30160">
    <property type="entry name" value="TETRAACYLDISACCHARIDE 4'-KINASE-RELATED"/>
    <property type="match status" value="1"/>
</dbReference>
<proteinExistence type="predicted"/>
<evidence type="ECO:0000256" key="1">
    <source>
        <dbReference type="ARBA" id="ARBA00022676"/>
    </source>
</evidence>
<keyword evidence="4" id="KW-1185">Reference proteome</keyword>
<dbReference type="Proteomes" id="UP000656274">
    <property type="component" value="Unassembled WGS sequence"/>
</dbReference>
<accession>A0ABR9WRC6</accession>
<dbReference type="Pfam" id="PF01075">
    <property type="entry name" value="Glyco_transf_9"/>
    <property type="match status" value="1"/>
</dbReference>
<dbReference type="EMBL" id="JADFTZ010000001">
    <property type="protein sequence ID" value="MBE9575306.1"/>
    <property type="molecule type" value="Genomic_DNA"/>
</dbReference>
<keyword evidence="1" id="KW-0328">Glycosyltransferase</keyword>
<evidence type="ECO:0000256" key="2">
    <source>
        <dbReference type="ARBA" id="ARBA00022679"/>
    </source>
</evidence>
<dbReference type="RefSeq" id="WP_194093242.1">
    <property type="nucleotide sequence ID" value="NZ_JADFTZ010000001.1"/>
</dbReference>
<dbReference type="InterPro" id="IPR002201">
    <property type="entry name" value="Glyco_trans_9"/>
</dbReference>
<evidence type="ECO:0000313" key="4">
    <source>
        <dbReference type="Proteomes" id="UP000656274"/>
    </source>
</evidence>
<keyword evidence="2" id="KW-0808">Transferase</keyword>
<evidence type="ECO:0000313" key="3">
    <source>
        <dbReference type="EMBL" id="MBE9575306.1"/>
    </source>
</evidence>
<dbReference type="Gene3D" id="3.40.50.2000">
    <property type="entry name" value="Glycogen Phosphorylase B"/>
    <property type="match status" value="2"/>
</dbReference>
<gene>
    <name evidence="3" type="ORF">IM755_01160</name>
</gene>
<comment type="caution">
    <text evidence="3">The sequence shown here is derived from an EMBL/GenBank/DDBJ whole genome shotgun (WGS) entry which is preliminary data.</text>
</comment>
<dbReference type="PANTHER" id="PTHR30160:SF7">
    <property type="entry name" value="ADP-HEPTOSE--LPS HEPTOSYLTRANSFERASE 2"/>
    <property type="match status" value="1"/>
</dbReference>
<name>A0ABR9WRC6_9FLAO</name>
<organism evidence="3 4">
    <name type="scientific">Flavobacterium proteolyticum</name>
    <dbReference type="NCBI Taxonomy" id="2911683"/>
    <lineage>
        <taxon>Bacteria</taxon>
        <taxon>Pseudomonadati</taxon>
        <taxon>Bacteroidota</taxon>
        <taxon>Flavobacteriia</taxon>
        <taxon>Flavobacteriales</taxon>
        <taxon>Flavobacteriaceae</taxon>
        <taxon>Flavobacterium</taxon>
    </lineage>
</organism>
<dbReference type="SUPFAM" id="SSF53756">
    <property type="entry name" value="UDP-Glycosyltransferase/glycogen phosphorylase"/>
    <property type="match status" value="1"/>
</dbReference>
<protein>
    <submittedName>
        <fullName evidence="3">Glycosyltransferase family 9 protein</fullName>
    </submittedName>
</protein>
<reference evidence="3 4" key="1">
    <citation type="submission" date="2020-10" db="EMBL/GenBank/DDBJ databases">
        <title>The genome sequence of Flavobacterium aquaticum 1Y8A.</title>
        <authorList>
            <person name="Liu Y."/>
        </authorList>
    </citation>
    <scope>NUCLEOTIDE SEQUENCE [LARGE SCALE GENOMIC DNA]</scope>
    <source>
        <strain evidence="3 4">1Y8A</strain>
    </source>
</reference>
<sequence>MTFKEKINLFRKNITKNLFVKTINETKSTHNSIKNASEIKRILIVRPNHRLGNQLLITPLLQEVITTFPDAKIDVFLKGNLGPILFKNYPEVNKIIALPRKHFKEFIKYLGCWFYLRRHKYDLIINTVSYSSSGSIATKITKSKYKVFGRIKDLDSSIHNDYLHNAKRPVYDFREEIKALGLDLPDTTIPKINIRLDSKELKKGTDDLFKLTGNTQKTICIFTYATSEKKYPKEWWNTFYVALKNEFKNYTIIEILPAENVSQIDFKAPSYFSKEVREIAALIANTKLFIGADSGIMHLSSSTNTTTIGLFSVTDKNLYQPYSNNSFGIDTNGKEIDAILKEIKTVIQ</sequence>
<dbReference type="CDD" id="cd03789">
    <property type="entry name" value="GT9_LPS_heptosyltransferase"/>
    <property type="match status" value="1"/>
</dbReference>